<sequence length="163" mass="17131">MLRTFETVRLKTGMALPGDGEGPRDANGDPLDSAAGNVDKVDDDDAPATTTTQQQQQEEEQEQPTSNVSVTPESDPAAAAGHLVDALTYLCACRGGFVPCVSCILHDHLAELKRGNLASCLVAVMIVGHSLASLTQSPRFGGPGIAWRREAPPALRGLQRSGL</sequence>
<evidence type="ECO:0000256" key="1">
    <source>
        <dbReference type="SAM" id="MobiDB-lite"/>
    </source>
</evidence>
<dbReference type="Proteomes" id="UP000235392">
    <property type="component" value="Unassembled WGS sequence"/>
</dbReference>
<comment type="caution">
    <text evidence="2">The sequence shown here is derived from an EMBL/GenBank/DDBJ whole genome shotgun (WGS) entry which is preliminary data.</text>
</comment>
<organism evidence="2 3">
    <name type="scientific">Puccinia coronata f. sp. avenae</name>
    <dbReference type="NCBI Taxonomy" id="200324"/>
    <lineage>
        <taxon>Eukaryota</taxon>
        <taxon>Fungi</taxon>
        <taxon>Dikarya</taxon>
        <taxon>Basidiomycota</taxon>
        <taxon>Pucciniomycotina</taxon>
        <taxon>Pucciniomycetes</taxon>
        <taxon>Pucciniales</taxon>
        <taxon>Pucciniaceae</taxon>
        <taxon>Puccinia</taxon>
    </lineage>
</organism>
<protein>
    <submittedName>
        <fullName evidence="2">Uncharacterized protein</fullName>
    </submittedName>
</protein>
<accession>A0A2N5RUK3</accession>
<gene>
    <name evidence="2" type="ORF">PCASD_26296</name>
</gene>
<proteinExistence type="predicted"/>
<feature type="region of interest" description="Disordered" evidence="1">
    <location>
        <begin position="1"/>
        <end position="75"/>
    </location>
</feature>
<evidence type="ECO:0000313" key="2">
    <source>
        <dbReference type="EMBL" id="PLW04665.1"/>
    </source>
</evidence>
<evidence type="ECO:0000313" key="3">
    <source>
        <dbReference type="Proteomes" id="UP000235392"/>
    </source>
</evidence>
<name>A0A2N5RUK3_9BASI</name>
<dbReference type="AlphaFoldDB" id="A0A2N5RUK3"/>
<reference evidence="2 3" key="1">
    <citation type="submission" date="2017-11" db="EMBL/GenBank/DDBJ databases">
        <title>De novo assembly and phasing of dikaryotic genomes from two isolates of Puccinia coronata f. sp. avenae, the causal agent of oat crown rust.</title>
        <authorList>
            <person name="Miller M.E."/>
            <person name="Zhang Y."/>
            <person name="Omidvar V."/>
            <person name="Sperschneider J."/>
            <person name="Schwessinger B."/>
            <person name="Raley C."/>
            <person name="Palmer J.M."/>
            <person name="Garnica D."/>
            <person name="Upadhyaya N."/>
            <person name="Rathjen J."/>
            <person name="Taylor J.M."/>
            <person name="Park R.F."/>
            <person name="Dodds P.N."/>
            <person name="Hirsch C.D."/>
            <person name="Kianian S.F."/>
            <person name="Figueroa M."/>
        </authorList>
    </citation>
    <scope>NUCLEOTIDE SEQUENCE [LARGE SCALE GENOMIC DNA]</scope>
    <source>
        <strain evidence="2">12SD80</strain>
    </source>
</reference>
<dbReference type="EMBL" id="PGCI01001496">
    <property type="protein sequence ID" value="PLW04665.1"/>
    <property type="molecule type" value="Genomic_DNA"/>
</dbReference>